<dbReference type="SUPFAM" id="SSF52151">
    <property type="entry name" value="FabD/lysophospholipase-like"/>
    <property type="match status" value="1"/>
</dbReference>
<feature type="domain" description="Malonyl-CoA:ACP transacylase (MAT)" evidence="1">
    <location>
        <begin position="328"/>
        <end position="641"/>
    </location>
</feature>
<gene>
    <name evidence="2" type="primary">pfaB</name>
    <name evidence="2" type="ORF">GCM10009410_36740</name>
</gene>
<keyword evidence="3" id="KW-1185">Reference proteome</keyword>
<dbReference type="Proteomes" id="UP000654004">
    <property type="component" value="Unassembled WGS sequence"/>
</dbReference>
<dbReference type="InterPro" id="IPR014181">
    <property type="entry name" value="Omega3_polyunsat_FA_synth-like"/>
</dbReference>
<sequence length="700" mass="75813">MTFSVNAMSTDQQAALTVELIAALKQQQAKPMRLALLLTAPEPTSTSHLSITRLAIASQSVASYLLENLLLEAASLLGNHSYDMVNMGDKLWIMPAITAAKNGLHAHAYLNGIGCGDNTEQAIVQALAHAKRQHTQPQAVELTQANNALNALVALIEDIAYRRVPNSQDFWFTPAHQSRVASLCYPSNIGVLALVLTQGSQLRSAKPLLAANRLMLPLSAQNIAQLHKQLTTICDVLSEPCDELSLLKFLRHQWQQYQSQAPYALVLMATNQSGLQQEACAMLAALEALEAQPTQHDTTLNNKTLNYKTPAGSCFTASPLGANGLSFVYPGVGTVYPQMFSQLGHAFPQAFTNLEAQGDLPAMLQTQAVYATKEKNNNHMSLSELAIAGVGASYMLSKILQDEFEITPRFALGYSMGEAAMWASLGVWQTPQKLIEATQNSSIFNQDISGELRCVRQAWQLANDEPIVWNSFVTRATVADINPHLADYPRAYIAIVQGDSLVLAGCEQSCKALLKQAGKRGIAANRVTAMHTPAALNIIDNVKQFYMQPLAVTQPTSTQFLSAAQTQPVELTSHAIAQSIADTFCHPLDFSQLISDSISQGCRLFVEVGADRQTATLIDKIIGQQTTDVQAQALAVNAKGADDISSLLKCLAQLMTHRVPMSLTPFMQSLNEAIEQQTLFIAANSLAVGHADTLLEGEPH</sequence>
<organism evidence="2 3">
    <name type="scientific">Shewanella ulleungensis</name>
    <dbReference type="NCBI Taxonomy" id="2282699"/>
    <lineage>
        <taxon>Bacteria</taxon>
        <taxon>Pseudomonadati</taxon>
        <taxon>Pseudomonadota</taxon>
        <taxon>Gammaproteobacteria</taxon>
        <taxon>Alteromonadales</taxon>
        <taxon>Shewanellaceae</taxon>
        <taxon>Shewanella</taxon>
    </lineage>
</organism>
<dbReference type="PANTHER" id="PTHR43074:SF1">
    <property type="entry name" value="BETA-KETOACYL SYNTHASE FAMILY PROTEIN-RELATED"/>
    <property type="match status" value="1"/>
</dbReference>
<evidence type="ECO:0000259" key="1">
    <source>
        <dbReference type="SMART" id="SM00827"/>
    </source>
</evidence>
<protein>
    <submittedName>
        <fullName evidence="2">Omega-3 polyunsaturated fatty acid synthase PfaB</fullName>
    </submittedName>
</protein>
<dbReference type="SMART" id="SM00827">
    <property type="entry name" value="PKS_AT"/>
    <property type="match status" value="1"/>
</dbReference>
<dbReference type="Gene3D" id="3.30.70.3290">
    <property type="match status" value="1"/>
</dbReference>
<dbReference type="PANTHER" id="PTHR43074">
    <property type="entry name" value="OMEGA-3 POLYUNSATURATED FATTY ACID SYNTHASE PFAB-RELATED"/>
    <property type="match status" value="1"/>
</dbReference>
<reference evidence="3" key="1">
    <citation type="journal article" date="2019" name="Int. J. Syst. Evol. Microbiol.">
        <title>The Global Catalogue of Microorganisms (GCM) 10K type strain sequencing project: providing services to taxonomists for standard genome sequencing and annotation.</title>
        <authorList>
            <consortium name="The Broad Institute Genomics Platform"/>
            <consortium name="The Broad Institute Genome Sequencing Center for Infectious Disease"/>
            <person name="Wu L."/>
            <person name="Ma J."/>
        </authorList>
    </citation>
    <scope>NUCLEOTIDE SEQUENCE [LARGE SCALE GENOMIC DNA]</scope>
    <source>
        <strain evidence="3">JCM 32305</strain>
    </source>
</reference>
<name>A0ABQ2QVG4_9GAMM</name>
<dbReference type="Gene3D" id="3.30.70.250">
    <property type="entry name" value="Malonyl-CoA ACP transacylase, ACP-binding"/>
    <property type="match status" value="1"/>
</dbReference>
<evidence type="ECO:0000313" key="2">
    <source>
        <dbReference type="EMBL" id="GGP99605.1"/>
    </source>
</evidence>
<accession>A0ABQ2QVG4</accession>
<dbReference type="NCBIfam" id="TIGR02816">
    <property type="entry name" value="pfaB_fam"/>
    <property type="match status" value="1"/>
</dbReference>
<comment type="caution">
    <text evidence="2">The sequence shown here is derived from an EMBL/GenBank/DDBJ whole genome shotgun (WGS) entry which is preliminary data.</text>
</comment>
<dbReference type="RefSeq" id="WP_188958855.1">
    <property type="nucleotide sequence ID" value="NZ_BMQW01000014.1"/>
</dbReference>
<dbReference type="EMBL" id="BMQW01000014">
    <property type="protein sequence ID" value="GGP99605.1"/>
    <property type="molecule type" value="Genomic_DNA"/>
</dbReference>
<dbReference type="InterPro" id="IPR014043">
    <property type="entry name" value="Acyl_transferase_dom"/>
</dbReference>
<evidence type="ECO:0000313" key="3">
    <source>
        <dbReference type="Proteomes" id="UP000654004"/>
    </source>
</evidence>
<dbReference type="InterPro" id="IPR016035">
    <property type="entry name" value="Acyl_Trfase/lysoPLipase"/>
</dbReference>
<proteinExistence type="predicted"/>
<dbReference type="InterPro" id="IPR052568">
    <property type="entry name" value="PKS-FAS_Synthase"/>
</dbReference>
<dbReference type="Gene3D" id="3.40.366.10">
    <property type="entry name" value="Malonyl-Coenzyme A Acyl Carrier Protein, domain 2"/>
    <property type="match status" value="1"/>
</dbReference>
<dbReference type="InterPro" id="IPR001227">
    <property type="entry name" value="Ac_transferase_dom_sf"/>
</dbReference>